<feature type="region of interest" description="Disordered" evidence="2">
    <location>
        <begin position="103"/>
        <end position="137"/>
    </location>
</feature>
<evidence type="ECO:0000313" key="3">
    <source>
        <dbReference type="EMBL" id="MBD2773335.1"/>
    </source>
</evidence>
<comment type="caution">
    <text evidence="3">The sequence shown here is derived from an EMBL/GenBank/DDBJ whole genome shotgun (WGS) entry which is preliminary data.</text>
</comment>
<organism evidence="3 4">
    <name type="scientific">Iningainema tapete BLCC-T55</name>
    <dbReference type="NCBI Taxonomy" id="2748662"/>
    <lineage>
        <taxon>Bacteria</taxon>
        <taxon>Bacillati</taxon>
        <taxon>Cyanobacteriota</taxon>
        <taxon>Cyanophyceae</taxon>
        <taxon>Nostocales</taxon>
        <taxon>Scytonemataceae</taxon>
        <taxon>Iningainema tapete</taxon>
    </lineage>
</organism>
<accession>A0A8J6XH96</accession>
<evidence type="ECO:0000256" key="1">
    <source>
        <dbReference type="SAM" id="Coils"/>
    </source>
</evidence>
<feature type="compositionally biased region" description="Polar residues" evidence="2">
    <location>
        <begin position="105"/>
        <end position="123"/>
    </location>
</feature>
<keyword evidence="1" id="KW-0175">Coiled coil</keyword>
<dbReference type="AlphaFoldDB" id="A0A8J6XH96"/>
<evidence type="ECO:0000313" key="4">
    <source>
        <dbReference type="Proteomes" id="UP000629098"/>
    </source>
</evidence>
<dbReference type="Proteomes" id="UP000629098">
    <property type="component" value="Unassembled WGS sequence"/>
</dbReference>
<dbReference type="EMBL" id="JACXAE010000052">
    <property type="protein sequence ID" value="MBD2773335.1"/>
    <property type="molecule type" value="Genomic_DNA"/>
</dbReference>
<dbReference type="RefSeq" id="WP_190829035.1">
    <property type="nucleotide sequence ID" value="NZ_CAWPPI010000052.1"/>
</dbReference>
<proteinExistence type="predicted"/>
<reference evidence="3" key="1">
    <citation type="submission" date="2020-09" db="EMBL/GenBank/DDBJ databases">
        <title>Iningainema tapete sp. nov. (Scytonemataceae, Cyanobacteria) from greenhouses in central Florida (USA) produces two types of nodularin with biosynthetic potential for microcystin-LR and anabaenopeptins.</title>
        <authorList>
            <person name="Berthold D.E."/>
            <person name="Lefler F.W."/>
            <person name="Huang I.-S."/>
            <person name="Abdulla H."/>
            <person name="Zimba P.V."/>
            <person name="Laughinghouse H.D. IV."/>
        </authorList>
    </citation>
    <scope>NUCLEOTIDE SEQUENCE</scope>
    <source>
        <strain evidence="3">BLCCT55</strain>
    </source>
</reference>
<protein>
    <submittedName>
        <fullName evidence="3">Uncharacterized protein</fullName>
    </submittedName>
</protein>
<gene>
    <name evidence="3" type="ORF">ICL16_14955</name>
</gene>
<keyword evidence="4" id="KW-1185">Reference proteome</keyword>
<evidence type="ECO:0000256" key="2">
    <source>
        <dbReference type="SAM" id="MobiDB-lite"/>
    </source>
</evidence>
<name>A0A8J6XH96_9CYAN</name>
<feature type="coiled-coil region" evidence="1">
    <location>
        <begin position="1"/>
        <end position="56"/>
    </location>
</feature>
<sequence length="137" mass="15480">MDESLEKLHNAQRENEQLGAQVESLQQSLDEVQKEIGSKRLENQELQQELNNLSQSPAISLPDLQLVRDRVLKTLTSGKGKVATTSPQYKTAARSLNRFIEELQKSTPVSTPEQNTPESQTWESEAESFLDEVKWNG</sequence>